<evidence type="ECO:0000256" key="1">
    <source>
        <dbReference type="SAM" id="MobiDB-lite"/>
    </source>
</evidence>
<dbReference type="AlphaFoldDB" id="A0A6J4JGT4"/>
<organism evidence="2">
    <name type="scientific">uncultured Acidimicrobiales bacterium</name>
    <dbReference type="NCBI Taxonomy" id="310071"/>
    <lineage>
        <taxon>Bacteria</taxon>
        <taxon>Bacillati</taxon>
        <taxon>Actinomycetota</taxon>
        <taxon>Acidimicrobiia</taxon>
        <taxon>Acidimicrobiales</taxon>
        <taxon>environmental samples</taxon>
    </lineage>
</organism>
<protein>
    <submittedName>
        <fullName evidence="2">Uncharacterized protein</fullName>
    </submittedName>
</protein>
<feature type="region of interest" description="Disordered" evidence="1">
    <location>
        <begin position="154"/>
        <end position="210"/>
    </location>
</feature>
<name>A0A6J4JGT4_9ACTN</name>
<feature type="region of interest" description="Disordered" evidence="1">
    <location>
        <begin position="1"/>
        <end position="106"/>
    </location>
</feature>
<feature type="non-terminal residue" evidence="2">
    <location>
        <position position="1"/>
    </location>
</feature>
<proteinExistence type="predicted"/>
<feature type="compositionally biased region" description="Basic residues" evidence="1">
    <location>
        <begin position="76"/>
        <end position="89"/>
    </location>
</feature>
<feature type="compositionally biased region" description="Basic residues" evidence="1">
    <location>
        <begin position="18"/>
        <end position="53"/>
    </location>
</feature>
<dbReference type="EMBL" id="CADCTB010000222">
    <property type="protein sequence ID" value="CAA9278689.1"/>
    <property type="molecule type" value="Genomic_DNA"/>
</dbReference>
<feature type="compositionally biased region" description="Basic and acidic residues" evidence="1">
    <location>
        <begin position="154"/>
        <end position="171"/>
    </location>
</feature>
<sequence length="226" mass="25068">DDRRGHPGAQRGDDGRRRGGGRPRLSLRPRGRRRRRRVHRRDGRAGPRRRRQGRPPGDAHRVQGQCHGAGGGLDRLRRHPVLRRRRRRPDGHPPGRHLPPLRRGAGSHVRRLVRLRHAQPAGPAPAADQWRARGAAMGLGLGPSRQAHRLLDRDHDQRGDRRGPPAHDGAHHAGRHPPHQASQAGRPQGLPRDVADVLAPHRTAGARGGPVADVLVLPARAHRRRV</sequence>
<reference evidence="2" key="1">
    <citation type="submission" date="2020-02" db="EMBL/GenBank/DDBJ databases">
        <authorList>
            <person name="Meier V. D."/>
        </authorList>
    </citation>
    <scope>NUCLEOTIDE SEQUENCE</scope>
    <source>
        <strain evidence="2">AVDCRST_MAG10</strain>
    </source>
</reference>
<feature type="compositionally biased region" description="Basic and acidic residues" evidence="1">
    <location>
        <begin position="1"/>
        <end position="17"/>
    </location>
</feature>
<evidence type="ECO:0000313" key="2">
    <source>
        <dbReference type="EMBL" id="CAA9278689.1"/>
    </source>
</evidence>
<accession>A0A6J4JGT4</accession>
<feature type="non-terminal residue" evidence="2">
    <location>
        <position position="226"/>
    </location>
</feature>
<gene>
    <name evidence="2" type="ORF">AVDCRST_MAG10-3756</name>
</gene>